<keyword evidence="2" id="KW-0812">Transmembrane</keyword>
<feature type="region of interest" description="Disordered" evidence="1">
    <location>
        <begin position="84"/>
        <end position="119"/>
    </location>
</feature>
<dbReference type="Proteomes" id="UP001162834">
    <property type="component" value="Chromosome"/>
</dbReference>
<keyword evidence="4" id="KW-1185">Reference proteome</keyword>
<protein>
    <submittedName>
        <fullName evidence="3">Uncharacterized protein</fullName>
    </submittedName>
</protein>
<dbReference type="AlphaFoldDB" id="A0A9E7BZU5"/>
<sequence length="119" mass="12750">MRPVTALLPKAAVAAALALVLARAFMGPPPRRLHPLLTLIAGFVGLIGYPIAVLVAADRHPQLASILLGGAVASMAVAFWAARGPSDDEGDDDDEGPEPPVDWEAFDRERERWDWSATR</sequence>
<dbReference type="KEGG" id="sbae:DSM104329_02081"/>
<dbReference type="EMBL" id="CP087164">
    <property type="protein sequence ID" value="UGS35686.1"/>
    <property type="molecule type" value="Genomic_DNA"/>
</dbReference>
<gene>
    <name evidence="3" type="ORF">DSM104329_02081</name>
</gene>
<organism evidence="3 4">
    <name type="scientific">Capillimicrobium parvum</name>
    <dbReference type="NCBI Taxonomy" id="2884022"/>
    <lineage>
        <taxon>Bacteria</taxon>
        <taxon>Bacillati</taxon>
        <taxon>Actinomycetota</taxon>
        <taxon>Thermoleophilia</taxon>
        <taxon>Solirubrobacterales</taxon>
        <taxon>Capillimicrobiaceae</taxon>
        <taxon>Capillimicrobium</taxon>
    </lineage>
</organism>
<feature type="transmembrane region" description="Helical" evidence="2">
    <location>
        <begin position="63"/>
        <end position="82"/>
    </location>
</feature>
<evidence type="ECO:0000256" key="2">
    <source>
        <dbReference type="SAM" id="Phobius"/>
    </source>
</evidence>
<evidence type="ECO:0000256" key="1">
    <source>
        <dbReference type="SAM" id="MobiDB-lite"/>
    </source>
</evidence>
<feature type="compositionally biased region" description="Acidic residues" evidence="1">
    <location>
        <begin position="87"/>
        <end position="97"/>
    </location>
</feature>
<accession>A0A9E7BZU5</accession>
<keyword evidence="2" id="KW-1133">Transmembrane helix</keyword>
<proteinExistence type="predicted"/>
<evidence type="ECO:0000313" key="4">
    <source>
        <dbReference type="Proteomes" id="UP001162834"/>
    </source>
</evidence>
<feature type="transmembrane region" description="Helical" evidence="2">
    <location>
        <begin position="36"/>
        <end position="56"/>
    </location>
</feature>
<keyword evidence="2" id="KW-0472">Membrane</keyword>
<evidence type="ECO:0000313" key="3">
    <source>
        <dbReference type="EMBL" id="UGS35686.1"/>
    </source>
</evidence>
<name>A0A9E7BZU5_9ACTN</name>
<feature type="compositionally biased region" description="Basic and acidic residues" evidence="1">
    <location>
        <begin position="105"/>
        <end position="119"/>
    </location>
</feature>
<reference evidence="3" key="1">
    <citation type="journal article" date="2022" name="Int. J. Syst. Evol. Microbiol.">
        <title>Pseudomonas aegrilactucae sp. nov. and Pseudomonas morbosilactucae sp. nov., pathogens causing bacterial rot of lettuce in Japan.</title>
        <authorList>
            <person name="Sawada H."/>
            <person name="Fujikawa T."/>
            <person name="Satou M."/>
        </authorList>
    </citation>
    <scope>NUCLEOTIDE SEQUENCE</scope>
    <source>
        <strain evidence="3">0166_1</strain>
    </source>
</reference>